<dbReference type="GO" id="GO:0005886">
    <property type="term" value="C:plasma membrane"/>
    <property type="evidence" value="ECO:0007669"/>
    <property type="project" value="TreeGrafter"/>
</dbReference>
<feature type="transmembrane region" description="Helical" evidence="6">
    <location>
        <begin position="431"/>
        <end position="449"/>
    </location>
</feature>
<accession>A0AAX1US56</accession>
<feature type="transmembrane region" description="Helical" evidence="6">
    <location>
        <begin position="173"/>
        <end position="192"/>
    </location>
</feature>
<feature type="transmembrane region" description="Helical" evidence="6">
    <location>
        <begin position="362"/>
        <end position="384"/>
    </location>
</feature>
<feature type="transmembrane region" description="Helical" evidence="6">
    <location>
        <begin position="254"/>
        <end position="282"/>
    </location>
</feature>
<feature type="transmembrane region" description="Helical" evidence="6">
    <location>
        <begin position="64"/>
        <end position="84"/>
    </location>
</feature>
<evidence type="ECO:0000256" key="2">
    <source>
        <dbReference type="ARBA" id="ARBA00008974"/>
    </source>
</evidence>
<feature type="transmembrane region" description="Helical" evidence="6">
    <location>
        <begin position="37"/>
        <end position="58"/>
    </location>
</feature>
<dbReference type="Pfam" id="PF02133">
    <property type="entry name" value="Transp_cyt_pur"/>
    <property type="match status" value="1"/>
</dbReference>
<feature type="transmembrane region" description="Helical" evidence="6">
    <location>
        <begin position="294"/>
        <end position="313"/>
    </location>
</feature>
<organism evidence="7 8">
    <name type="scientific">Cereibacter sphaeroides</name>
    <name type="common">Rhodobacter sphaeroides</name>
    <dbReference type="NCBI Taxonomy" id="1063"/>
    <lineage>
        <taxon>Bacteria</taxon>
        <taxon>Pseudomonadati</taxon>
        <taxon>Pseudomonadota</taxon>
        <taxon>Alphaproteobacteria</taxon>
        <taxon>Rhodobacterales</taxon>
        <taxon>Paracoccaceae</taxon>
        <taxon>Cereibacter</taxon>
    </lineage>
</organism>
<dbReference type="AlphaFoldDB" id="A0AAX1US56"/>
<dbReference type="PANTHER" id="PTHR30618:SF0">
    <property type="entry name" value="PURINE-URACIL PERMEASE NCS1"/>
    <property type="match status" value="1"/>
</dbReference>
<feature type="transmembrane region" description="Helical" evidence="6">
    <location>
        <begin position="141"/>
        <end position="161"/>
    </location>
</feature>
<evidence type="ECO:0000313" key="7">
    <source>
        <dbReference type="EMBL" id="RHZ98571.1"/>
    </source>
</evidence>
<evidence type="ECO:0000256" key="3">
    <source>
        <dbReference type="ARBA" id="ARBA00022692"/>
    </source>
</evidence>
<dbReference type="Proteomes" id="UP000266305">
    <property type="component" value="Unassembled WGS sequence"/>
</dbReference>
<keyword evidence="4 6" id="KW-1133">Transmembrane helix</keyword>
<gene>
    <name evidence="7" type="ORF">D1114_00320</name>
</gene>
<feature type="transmembrane region" description="Helical" evidence="6">
    <location>
        <begin position="334"/>
        <end position="356"/>
    </location>
</feature>
<protein>
    <submittedName>
        <fullName evidence="7">Nitrate reductase</fullName>
    </submittedName>
</protein>
<feature type="transmembrane region" description="Helical" evidence="6">
    <location>
        <begin position="405"/>
        <end position="425"/>
    </location>
</feature>
<dbReference type="Gene3D" id="1.10.4160.10">
    <property type="entry name" value="Hydantoin permease"/>
    <property type="match status" value="1"/>
</dbReference>
<sequence>MTLADELRRAEHDRSALIEESILPTHLNQRPIGMIGYGWIWVGIAVIIATYSLGAAGVGGGVPLATVILTIFAANLTIGAFMLLTADIGTEHGVPFAVYLRAPFGIHGTHLPSLSRGLVAAMWFGIQTYLGALALNGIGEYVLGVSNWFVWYLLFGLLQIASTMAGIRSVERLAALAAPAIIAISVWMYFSLAGIAETKGLNIWTFRAEGQMSLLALFIANLGFWSTMAIDIPNLTRFIAVKPGARGFFSRNRAVFLGQLVALPVTQALVAGIGGVSFIATGNWNPIEVIQGDAQGLSLLTLLLLVVLAQWSTNNSANLIPAALTFVNLAPRRIDYRIGVALAGVVGTLCFPWEILNNLFTFLGYCGAFLLSIGGIMVADYYVLRGRRLNVPALYDPQGQYRYAGGFNPAGLVAWIVAGAAAAWWSDYSVFVGFPLGALLYLALMKLVVLPRHPQPEMAAAEGYLATSEGVSWAYLGGGRFTRLRPGETAGAVVPREDL</sequence>
<dbReference type="RefSeq" id="WP_118998981.1">
    <property type="nucleotide sequence ID" value="NZ_QWGP01000001.1"/>
</dbReference>
<evidence type="ECO:0000256" key="5">
    <source>
        <dbReference type="ARBA" id="ARBA00023136"/>
    </source>
</evidence>
<reference evidence="7 8" key="1">
    <citation type="submission" date="2018-08" db="EMBL/GenBank/DDBJ databases">
        <title>Draft genome sequence of Rhodobacter sphaeroides FY.</title>
        <authorList>
            <person name="Rayyan A."/>
            <person name="Meyer T.E."/>
            <person name="Kyndt J.A."/>
        </authorList>
    </citation>
    <scope>NUCLEOTIDE SEQUENCE [LARGE SCALE GENOMIC DNA]</scope>
    <source>
        <strain evidence="7 8">FY</strain>
    </source>
</reference>
<proteinExistence type="inferred from homology"/>
<evidence type="ECO:0000256" key="4">
    <source>
        <dbReference type="ARBA" id="ARBA00022989"/>
    </source>
</evidence>
<feature type="transmembrane region" description="Helical" evidence="6">
    <location>
        <begin position="212"/>
        <end position="233"/>
    </location>
</feature>
<dbReference type="EMBL" id="QWGP01000001">
    <property type="protein sequence ID" value="RHZ98571.1"/>
    <property type="molecule type" value="Genomic_DNA"/>
</dbReference>
<dbReference type="InterPro" id="IPR045225">
    <property type="entry name" value="Uracil/uridine/allantoin_perm"/>
</dbReference>
<dbReference type="InterPro" id="IPR001248">
    <property type="entry name" value="Pur-cyt_permease"/>
</dbReference>
<evidence type="ECO:0000313" key="8">
    <source>
        <dbReference type="Proteomes" id="UP000266305"/>
    </source>
</evidence>
<comment type="similarity">
    <text evidence="2">Belongs to the purine-cytosine permease (2.A.39) family.</text>
</comment>
<evidence type="ECO:0000256" key="6">
    <source>
        <dbReference type="SAM" id="Phobius"/>
    </source>
</evidence>
<comment type="caution">
    <text evidence="7">The sequence shown here is derived from an EMBL/GenBank/DDBJ whole genome shotgun (WGS) entry which is preliminary data.</text>
</comment>
<dbReference type="PANTHER" id="PTHR30618">
    <property type="entry name" value="NCS1 FAMILY PURINE/PYRIMIDINE TRANSPORTER"/>
    <property type="match status" value="1"/>
</dbReference>
<comment type="subcellular location">
    <subcellularLocation>
        <location evidence="1">Membrane</location>
        <topology evidence="1">Multi-pass membrane protein</topology>
    </subcellularLocation>
</comment>
<keyword evidence="5 6" id="KW-0472">Membrane</keyword>
<keyword evidence="3 6" id="KW-0812">Transmembrane</keyword>
<dbReference type="GO" id="GO:0015205">
    <property type="term" value="F:nucleobase transmembrane transporter activity"/>
    <property type="evidence" value="ECO:0007669"/>
    <property type="project" value="TreeGrafter"/>
</dbReference>
<dbReference type="CDD" id="cd10323">
    <property type="entry name" value="SLC-NCS1sbd"/>
    <property type="match status" value="1"/>
</dbReference>
<name>A0AAX1US56_CERSP</name>
<feature type="transmembrane region" description="Helical" evidence="6">
    <location>
        <begin position="117"/>
        <end position="135"/>
    </location>
</feature>
<evidence type="ECO:0000256" key="1">
    <source>
        <dbReference type="ARBA" id="ARBA00004141"/>
    </source>
</evidence>